<feature type="region of interest" description="Disordered" evidence="13">
    <location>
        <begin position="1218"/>
        <end position="1237"/>
    </location>
</feature>
<dbReference type="GO" id="GO:0050684">
    <property type="term" value="P:regulation of mRNA processing"/>
    <property type="evidence" value="ECO:0007669"/>
    <property type="project" value="TreeGrafter"/>
</dbReference>
<dbReference type="GO" id="GO:0043565">
    <property type="term" value="F:sequence-specific DNA binding"/>
    <property type="evidence" value="ECO:0007669"/>
    <property type="project" value="TreeGrafter"/>
</dbReference>
<keyword evidence="3" id="KW-0479">Metal-binding</keyword>
<feature type="compositionally biased region" description="Basic and acidic residues" evidence="13">
    <location>
        <begin position="253"/>
        <end position="262"/>
    </location>
</feature>
<feature type="compositionally biased region" description="Acidic residues" evidence="13">
    <location>
        <begin position="150"/>
        <end position="162"/>
    </location>
</feature>
<keyword evidence="6" id="KW-0221">Differentiation</keyword>
<dbReference type="GO" id="GO:0006357">
    <property type="term" value="P:regulation of transcription by RNA polymerase II"/>
    <property type="evidence" value="ECO:0007669"/>
    <property type="project" value="TreeGrafter"/>
</dbReference>
<evidence type="ECO:0000256" key="7">
    <source>
        <dbReference type="ARBA" id="ARBA00022833"/>
    </source>
</evidence>
<feature type="region of interest" description="Disordered" evidence="13">
    <location>
        <begin position="633"/>
        <end position="684"/>
    </location>
</feature>
<feature type="compositionally biased region" description="Basic and acidic residues" evidence="13">
    <location>
        <begin position="37"/>
        <end position="76"/>
    </location>
</feature>
<feature type="compositionally biased region" description="Acidic residues" evidence="13">
    <location>
        <begin position="215"/>
        <end position="227"/>
    </location>
</feature>
<feature type="region of interest" description="Disordered" evidence="13">
    <location>
        <begin position="1"/>
        <end position="461"/>
    </location>
</feature>
<evidence type="ECO:0000256" key="6">
    <source>
        <dbReference type="ARBA" id="ARBA00022782"/>
    </source>
</evidence>
<organism evidence="15 16">
    <name type="scientific">Drosophila albomicans</name>
    <name type="common">Fruit fly</name>
    <dbReference type="NCBI Taxonomy" id="7291"/>
    <lineage>
        <taxon>Eukaryota</taxon>
        <taxon>Metazoa</taxon>
        <taxon>Ecdysozoa</taxon>
        <taxon>Arthropoda</taxon>
        <taxon>Hexapoda</taxon>
        <taxon>Insecta</taxon>
        <taxon>Pterygota</taxon>
        <taxon>Neoptera</taxon>
        <taxon>Endopterygota</taxon>
        <taxon>Diptera</taxon>
        <taxon>Brachycera</taxon>
        <taxon>Muscomorpha</taxon>
        <taxon>Ephydroidea</taxon>
        <taxon>Drosophilidae</taxon>
        <taxon>Drosophila</taxon>
    </lineage>
</organism>
<feature type="compositionally biased region" description="Acidic residues" evidence="13">
    <location>
        <begin position="240"/>
        <end position="252"/>
    </location>
</feature>
<feature type="compositionally biased region" description="Low complexity" evidence="13">
    <location>
        <begin position="336"/>
        <end position="358"/>
    </location>
</feature>
<dbReference type="InterPro" id="IPR051738">
    <property type="entry name" value="SAF_Modulators"/>
</dbReference>
<dbReference type="PANTHER" id="PTHR15683:SF8">
    <property type="entry name" value="SCAFFOLD ATTACHMENT FACTOR B, ISOFORM B"/>
    <property type="match status" value="1"/>
</dbReference>
<gene>
    <name evidence="16" type="primary">LOC117566946</name>
</gene>
<evidence type="ECO:0000256" key="3">
    <source>
        <dbReference type="ARBA" id="ARBA00022723"/>
    </source>
</evidence>
<dbReference type="PROSITE" id="PS00028">
    <property type="entry name" value="ZINC_FINGER_C2H2_1"/>
    <property type="match status" value="3"/>
</dbReference>
<evidence type="ECO:0000313" key="16">
    <source>
        <dbReference type="RefSeq" id="XP_034102469.1"/>
    </source>
</evidence>
<dbReference type="Gene3D" id="3.30.160.60">
    <property type="entry name" value="Classic Zinc Finger"/>
    <property type="match status" value="3"/>
</dbReference>
<keyword evidence="7" id="KW-0862">Zinc</keyword>
<dbReference type="GeneID" id="117566946"/>
<dbReference type="InterPro" id="IPR013087">
    <property type="entry name" value="Znf_C2H2_type"/>
</dbReference>
<comment type="subunit">
    <text evidence="10">Interacts with hda-1, let-418, lin-1, mog-1, mog-4, mog-5, mog-6, pie-1 and unc-98.</text>
</comment>
<evidence type="ECO:0000256" key="13">
    <source>
        <dbReference type="SAM" id="MobiDB-lite"/>
    </source>
</evidence>
<feature type="compositionally biased region" description="Low complexity" evidence="13">
    <location>
        <begin position="13"/>
        <end position="28"/>
    </location>
</feature>
<name>A0A6P8WGX7_DROAB</name>
<feature type="compositionally biased region" description="Low complexity" evidence="13">
    <location>
        <begin position="1223"/>
        <end position="1235"/>
    </location>
</feature>
<evidence type="ECO:0000256" key="11">
    <source>
        <dbReference type="ARBA" id="ARBA00071730"/>
    </source>
</evidence>
<feature type="domain" description="C2H2-type" evidence="14">
    <location>
        <begin position="830"/>
        <end position="851"/>
    </location>
</feature>
<keyword evidence="15" id="KW-1185">Reference proteome</keyword>
<feature type="compositionally biased region" description="Pro residues" evidence="13">
    <location>
        <begin position="398"/>
        <end position="407"/>
    </location>
</feature>
<feature type="compositionally biased region" description="Acidic residues" evidence="13">
    <location>
        <begin position="410"/>
        <end position="425"/>
    </location>
</feature>
<accession>A0A6P8WGX7</accession>
<evidence type="ECO:0000256" key="8">
    <source>
        <dbReference type="ARBA" id="ARBA00023242"/>
    </source>
</evidence>
<dbReference type="GO" id="GO:0008270">
    <property type="term" value="F:zinc ion binding"/>
    <property type="evidence" value="ECO:0007669"/>
    <property type="project" value="UniProtKB-KW"/>
</dbReference>
<evidence type="ECO:0000256" key="1">
    <source>
        <dbReference type="ARBA" id="ARBA00004123"/>
    </source>
</evidence>
<keyword evidence="8" id="KW-0539">Nucleus</keyword>
<feature type="compositionally biased region" description="Low complexity" evidence="13">
    <location>
        <begin position="1037"/>
        <end position="1048"/>
    </location>
</feature>
<evidence type="ECO:0000256" key="2">
    <source>
        <dbReference type="ARBA" id="ARBA00022473"/>
    </source>
</evidence>
<dbReference type="OrthoDB" id="6110130at2759"/>
<proteinExistence type="predicted"/>
<feature type="domain" description="C2H2-type" evidence="14">
    <location>
        <begin position="1116"/>
        <end position="1137"/>
    </location>
</feature>
<dbReference type="RefSeq" id="XP_034102469.1">
    <property type="nucleotide sequence ID" value="XM_034246578.2"/>
</dbReference>
<feature type="compositionally biased region" description="Polar residues" evidence="13">
    <location>
        <begin position="281"/>
        <end position="296"/>
    </location>
</feature>
<evidence type="ECO:0000256" key="4">
    <source>
        <dbReference type="ARBA" id="ARBA00022737"/>
    </source>
</evidence>
<feature type="compositionally biased region" description="Acidic residues" evidence="13">
    <location>
        <begin position="297"/>
        <end position="318"/>
    </location>
</feature>
<keyword evidence="4" id="KW-0677">Repeat</keyword>
<evidence type="ECO:0000256" key="5">
    <source>
        <dbReference type="ARBA" id="ARBA00022771"/>
    </source>
</evidence>
<feature type="region of interest" description="Disordered" evidence="13">
    <location>
        <begin position="969"/>
        <end position="988"/>
    </location>
</feature>
<dbReference type="GO" id="GO:0005634">
    <property type="term" value="C:nucleus"/>
    <property type="evidence" value="ECO:0007669"/>
    <property type="project" value="UniProtKB-SubCell"/>
</dbReference>
<evidence type="ECO:0000313" key="15">
    <source>
        <dbReference type="Proteomes" id="UP000515160"/>
    </source>
</evidence>
<feature type="region of interest" description="Disordered" evidence="13">
    <location>
        <begin position="1025"/>
        <end position="1048"/>
    </location>
</feature>
<evidence type="ECO:0000259" key="14">
    <source>
        <dbReference type="PROSITE" id="PS00028"/>
    </source>
</evidence>
<dbReference type="FunFam" id="3.30.160.60:FF:001612">
    <property type="entry name" value="MEP-1, isoform A"/>
    <property type="match status" value="1"/>
</dbReference>
<dbReference type="FunFam" id="3.30.160.60:FF:001982">
    <property type="entry name" value="MEP-1, isoform A"/>
    <property type="match status" value="1"/>
</dbReference>
<keyword evidence="2" id="KW-0217">Developmental protein</keyword>
<dbReference type="Proteomes" id="UP000515160">
    <property type="component" value="Chromosome 3"/>
</dbReference>
<reference evidence="16" key="1">
    <citation type="submission" date="2025-08" db="UniProtKB">
        <authorList>
            <consortium name="RefSeq"/>
        </authorList>
    </citation>
    <scope>IDENTIFICATION</scope>
    <source>
        <strain evidence="16">15112-1751.03</strain>
        <tissue evidence="16">Whole Adult</tissue>
    </source>
</reference>
<dbReference type="SMART" id="SM00355">
    <property type="entry name" value="ZnF_C2H2"/>
    <property type="match status" value="7"/>
</dbReference>
<evidence type="ECO:0000256" key="12">
    <source>
        <dbReference type="ARBA" id="ARBA00080128"/>
    </source>
</evidence>
<feature type="compositionally biased region" description="Acidic residues" evidence="13">
    <location>
        <begin position="662"/>
        <end position="681"/>
    </location>
</feature>
<feature type="domain" description="C2H2-type" evidence="14">
    <location>
        <begin position="1189"/>
        <end position="1210"/>
    </location>
</feature>
<evidence type="ECO:0000256" key="9">
    <source>
        <dbReference type="ARBA" id="ARBA00060356"/>
    </source>
</evidence>
<protein>
    <recommendedName>
        <fullName evidence="11">MOG interacting and ectopic P-granules protein 1</fullName>
    </recommendedName>
    <alternativeName>
        <fullName evidence="12">Nuclear zinc finger protein</fullName>
    </alternativeName>
</protein>
<dbReference type="AlphaFoldDB" id="A0A6P8WGX7"/>
<comment type="function">
    <text evidence="9">Has a broad role in development, specifically in the genetic pathway SynMuvB that negatively regulates specification of the vulval cell fate. Required for fem-3 3'-UTR-mediated repression in the regulation of the sperm/oocyte switch. Acts by regulating the translation of fem-3 mRNA, by binding to its 3'-UTR.</text>
</comment>
<dbReference type="CTD" id="38327"/>
<sequence>MTEVDVALPEGVAEPTTKLLAKTTTTEATADDETEIEKEAKDKKSEGETQHADEQKNSKSQKELLLSEKEQKSTKSDDDDDVDSAAVITAKLPLDSNSNSNDDCKAATEDGVSAKPAAESMDVDDIDSQITSASSTENGSSSKEPKLDGEADEEEPEEEEEVTTNGDHEDAEDEHEKIGSTAENSCDAEDPLGAATQTNAEEPEEEEEEKKSIEDLDEAEAEEEEEASQQSGTAKTVTDSEPEAMQTEEDELDEKKAAKEKSVNGFDQSPKADAAKAKANGQASTAEATKSNSTNNADDDAGAVVNLDDDDSDEEMPETTEKKAPPAVNSTANPQSTATNTAKPAATTATTTSASSEAESSDDAVLIASDSDSETGPTTAPPPPPSKKPAIQVKATPQPQPPPPPAQHPDDDDDDDDCVVIEDDTPPSSSPSDQAALNKRKSDMDDLQLSSKRQRSSTPSSLAMGVLNAAASGALGGIGLGQLTIKDARSLMPHEAGPTVGAGGAAAVYPVTITNAVTGVATNLGSAPPKLVPMSGVTGGMSGGGTTVQLNPPTLSLTAAGLPSMTNNANLLPGLTDDMFVLEAPSFIVPYIYEKPPNDNIREIIKSIETTYALSAEDLAVADKVDEFDMMTEQNKEDKQSQGDQANAQNKNNKKKKRGDDESWSEQSDEDDDEDDDDDSESGVRTKVLIKEANDDLTALKGAIKPAAALAASGGVPSTTAAKPGQENYFESPLGKFFMDIGVGLVQEYVQADLLRLQKRKMRKSLSRDPKDFEMAINALSGNLQASKTKNAPFKFTMKRCEFCNFKSESALSMANHYETPHMNGVLYKCNFCTFEIRNATEIVYHMEAVHNIKARLIKPLPYHQCPNCGFEDNGKAKLARHQPVCAKKFRPELNLAPPNDWEAPAKIPRIKPRHGLVGTATAYQAMAAQAAAQKAALATIQQQQAAAQARNMQAAALAAQNAAKMRQRAPQLPKAMPNANSLVRNPAPVRGSIGTNAALSLPNSYQLAAGQLVQQASKKPIAGQPSISITPLPRQSAAGSGASGAASSSKVPTAAAAGIKPGQSPTAGNNKAQFVICEICDGYIKDLEQLRNHMQWMHKVKIHPKMIYNRPPLNCQKCQFRFFTDQGLERHLLGSHGLVTSSMQEAANKGKDAGRCPVCGRMYQWKLLNHVSRDHHMTLKPAHLSYKCTVCTATFGMYKQFETHVYTAHSTVARKAMDSKKNSAQSSSSSSSASGIRNSLGAANDSLLKPLKINDEITIIPQPASKPRITNMESHVID</sequence>
<feature type="compositionally biased region" description="Polar residues" evidence="13">
    <location>
        <begin position="228"/>
        <end position="239"/>
    </location>
</feature>
<dbReference type="GO" id="GO:0030154">
    <property type="term" value="P:cell differentiation"/>
    <property type="evidence" value="ECO:0007669"/>
    <property type="project" value="UniProtKB-KW"/>
</dbReference>
<feature type="compositionally biased region" description="Low complexity" evidence="13">
    <location>
        <begin position="132"/>
        <end position="142"/>
    </location>
</feature>
<comment type="subcellular location">
    <subcellularLocation>
        <location evidence="1">Nucleus</location>
    </subcellularLocation>
</comment>
<evidence type="ECO:0000256" key="10">
    <source>
        <dbReference type="ARBA" id="ARBA00061755"/>
    </source>
</evidence>
<dbReference type="PANTHER" id="PTHR15683">
    <property type="entry name" value="SCAFFOLD ATTACHMENT FACTOR B-RELATED"/>
    <property type="match status" value="1"/>
</dbReference>
<keyword evidence="5" id="KW-0863">Zinc-finger</keyword>